<dbReference type="EMBL" id="CP001802">
    <property type="protein sequence ID" value="ACY22980.1"/>
    <property type="molecule type" value="Genomic_DNA"/>
</dbReference>
<reference evidence="4" key="1">
    <citation type="submission" date="2009-10" db="EMBL/GenBank/DDBJ databases">
        <title>The complete chromosome of Gordonia bronchialis DSM 43247.</title>
        <authorList>
            <consortium name="US DOE Joint Genome Institute (JGI-PGF)"/>
            <person name="Lucas S."/>
            <person name="Copeland A."/>
            <person name="Lapidus A."/>
            <person name="Glavina del Rio T."/>
            <person name="Dalin E."/>
            <person name="Tice H."/>
            <person name="Bruce D."/>
            <person name="Goodwin L."/>
            <person name="Pitluck S."/>
            <person name="Kyrpides N."/>
            <person name="Mavromatis K."/>
            <person name="Ivanova N."/>
            <person name="Ovchinnikova G."/>
            <person name="Saunders E."/>
            <person name="Brettin T."/>
            <person name="Detter J.C."/>
            <person name="Han C."/>
            <person name="Larimer F."/>
            <person name="Land M."/>
            <person name="Hauser L."/>
            <person name="Markowitz V."/>
            <person name="Cheng J.-F."/>
            <person name="Hugenholtz P."/>
            <person name="Woyke T."/>
            <person name="Wu D."/>
            <person name="Jando M."/>
            <person name="Schneider S."/>
            <person name="Goeker M."/>
            <person name="Klenk H.-P."/>
            <person name="Eisen J.A."/>
        </authorList>
    </citation>
    <scope>NUCLEOTIDE SEQUENCE [LARGE SCALE GENOMIC DNA]</scope>
    <source>
        <strain evidence="4">ATCC 25592 / DSM 43247 / BCRC 13721 / JCM 3198 / KCTC 3076 / NBRC 16047 / NCTC 10667</strain>
    </source>
</reference>
<evidence type="ECO:0000313" key="3">
    <source>
        <dbReference type="EMBL" id="ACY22980.1"/>
    </source>
</evidence>
<keyword evidence="2" id="KW-0812">Transmembrane</keyword>
<keyword evidence="2" id="KW-0472">Membrane</keyword>
<sequence length="247" mass="25988">MLWTGLGVTLLDVTIGVAVAWAAAGRQGRSSRLKATGRVAIADIISIEQTSVQINDQPLMKLGLHIHGDDMVAFDVEKRVVVPVFQQGLLHARRLSVLVDPVSNDFEIDWQATALLAGSVPARFTSVADGKTYDITGQPEPLAEIIAILHRYGVPAGGTIDLRSNPAAREEVLDVVRGFTATTASATTTSATTTAPAGAGADSAVAGPDVASRPVAERLADVDDLRRRGAISESEYTAARQRILGSI</sequence>
<organism evidence="3 4">
    <name type="scientific">Gordonia bronchialis (strain ATCC 25592 / DSM 43247 / BCRC 13721 / JCM 3198 / KCTC 3076 / NBRC 16047 / NCTC 10667)</name>
    <name type="common">Rhodococcus bronchialis</name>
    <dbReference type="NCBI Taxonomy" id="526226"/>
    <lineage>
        <taxon>Bacteria</taxon>
        <taxon>Bacillati</taxon>
        <taxon>Actinomycetota</taxon>
        <taxon>Actinomycetes</taxon>
        <taxon>Mycobacteriales</taxon>
        <taxon>Gordoniaceae</taxon>
        <taxon>Gordonia</taxon>
    </lineage>
</organism>
<dbReference type="HOGENOM" id="CLU_1029807_0_0_11"/>
<name>D0L350_GORB4</name>
<dbReference type="KEGG" id="gbr:Gbro_3801"/>
<evidence type="ECO:0008006" key="5">
    <source>
        <dbReference type="Google" id="ProtNLM"/>
    </source>
</evidence>
<proteinExistence type="predicted"/>
<accession>D0L350</accession>
<dbReference type="AlphaFoldDB" id="D0L350"/>
<feature type="region of interest" description="Disordered" evidence="1">
    <location>
        <begin position="187"/>
        <end position="206"/>
    </location>
</feature>
<dbReference type="eggNOG" id="ENOG5033T3V">
    <property type="taxonomic scope" value="Bacteria"/>
</dbReference>
<protein>
    <recommendedName>
        <fullName evidence="5">SHOCT domain-containing protein</fullName>
    </recommendedName>
</protein>
<reference evidence="3 4" key="2">
    <citation type="journal article" date="2010" name="Stand. Genomic Sci.">
        <title>Complete genome sequence of Gordonia bronchialis type strain (3410).</title>
        <authorList>
            <person name="Ivanova N."/>
            <person name="Sikorski J."/>
            <person name="Jando M."/>
            <person name="Lapidus A."/>
            <person name="Nolan M."/>
            <person name="Lucas S."/>
            <person name="Del Rio T.G."/>
            <person name="Tice H."/>
            <person name="Copeland A."/>
            <person name="Cheng J.F."/>
            <person name="Chen F."/>
            <person name="Bruce D."/>
            <person name="Goodwin L."/>
            <person name="Pitluck S."/>
            <person name="Mavromatis K."/>
            <person name="Ovchinnikova G."/>
            <person name="Pati A."/>
            <person name="Chen A."/>
            <person name="Palaniappan K."/>
            <person name="Land M."/>
            <person name="Hauser L."/>
            <person name="Chang Y.J."/>
            <person name="Jeffries C.D."/>
            <person name="Chain P."/>
            <person name="Saunders E."/>
            <person name="Han C."/>
            <person name="Detter J.C."/>
            <person name="Brettin T."/>
            <person name="Rohde M."/>
            <person name="Goker M."/>
            <person name="Bristow J."/>
            <person name="Eisen J.A."/>
            <person name="Markowitz V."/>
            <person name="Hugenholtz P."/>
            <person name="Klenk H.P."/>
            <person name="Kyrpides N.C."/>
        </authorList>
    </citation>
    <scope>NUCLEOTIDE SEQUENCE [LARGE SCALE GENOMIC DNA]</scope>
    <source>
        <strain evidence="4">ATCC 25592 / DSM 43247 / BCRC 13721 / JCM 3198 / KCTC 3076 / NBRC 16047 / NCTC 10667</strain>
    </source>
</reference>
<keyword evidence="4" id="KW-1185">Reference proteome</keyword>
<evidence type="ECO:0000256" key="1">
    <source>
        <dbReference type="SAM" id="MobiDB-lite"/>
    </source>
</evidence>
<gene>
    <name evidence="3" type="ordered locus">Gbro_3801</name>
</gene>
<keyword evidence="2" id="KW-1133">Transmembrane helix</keyword>
<dbReference type="Proteomes" id="UP000001219">
    <property type="component" value="Chromosome"/>
</dbReference>
<feature type="transmembrane region" description="Helical" evidence="2">
    <location>
        <begin position="6"/>
        <end position="24"/>
    </location>
</feature>
<evidence type="ECO:0000256" key="2">
    <source>
        <dbReference type="SAM" id="Phobius"/>
    </source>
</evidence>
<evidence type="ECO:0000313" key="4">
    <source>
        <dbReference type="Proteomes" id="UP000001219"/>
    </source>
</evidence>